<feature type="compositionally biased region" description="Acidic residues" evidence="3">
    <location>
        <begin position="22"/>
        <end position="36"/>
    </location>
</feature>
<proteinExistence type="inferred from homology"/>
<reference evidence="4 5" key="1">
    <citation type="journal article" date="2021" name="Elife">
        <title>Chloroplast acquisition without the gene transfer in kleptoplastic sea slugs, Plakobranchus ocellatus.</title>
        <authorList>
            <person name="Maeda T."/>
            <person name="Takahashi S."/>
            <person name="Yoshida T."/>
            <person name="Shimamura S."/>
            <person name="Takaki Y."/>
            <person name="Nagai Y."/>
            <person name="Toyoda A."/>
            <person name="Suzuki Y."/>
            <person name="Arimoto A."/>
            <person name="Ishii H."/>
            <person name="Satoh N."/>
            <person name="Nishiyama T."/>
            <person name="Hasebe M."/>
            <person name="Maruyama T."/>
            <person name="Minagawa J."/>
            <person name="Obokata J."/>
            <person name="Shigenobu S."/>
        </authorList>
    </citation>
    <scope>NUCLEOTIDE SEQUENCE [LARGE SCALE GENOMIC DNA]</scope>
</reference>
<dbReference type="AlphaFoldDB" id="A0AAV4B0R9"/>
<feature type="region of interest" description="Disordered" evidence="3">
    <location>
        <begin position="90"/>
        <end position="118"/>
    </location>
</feature>
<keyword evidence="5" id="KW-1185">Reference proteome</keyword>
<protein>
    <recommendedName>
        <fullName evidence="2">RRP15-like protein</fullName>
    </recommendedName>
</protein>
<dbReference type="GO" id="GO:0000460">
    <property type="term" value="P:maturation of 5.8S rRNA"/>
    <property type="evidence" value="ECO:0007669"/>
    <property type="project" value="TreeGrafter"/>
</dbReference>
<dbReference type="Pfam" id="PF07890">
    <property type="entry name" value="Rrp15p"/>
    <property type="match status" value="1"/>
</dbReference>
<evidence type="ECO:0000256" key="2">
    <source>
        <dbReference type="ARBA" id="ARBA00017475"/>
    </source>
</evidence>
<accession>A0AAV4B0R9</accession>
<name>A0AAV4B0R9_9GAST</name>
<dbReference type="EMBL" id="BLXT01004368">
    <property type="protein sequence ID" value="GFO11954.1"/>
    <property type="molecule type" value="Genomic_DNA"/>
</dbReference>
<evidence type="ECO:0000313" key="4">
    <source>
        <dbReference type="EMBL" id="GFO11954.1"/>
    </source>
</evidence>
<evidence type="ECO:0000256" key="1">
    <source>
        <dbReference type="ARBA" id="ARBA00007462"/>
    </source>
</evidence>
<evidence type="ECO:0000256" key="3">
    <source>
        <dbReference type="SAM" id="MobiDB-lite"/>
    </source>
</evidence>
<dbReference type="GO" id="GO:0000470">
    <property type="term" value="P:maturation of LSU-rRNA"/>
    <property type="evidence" value="ECO:0007669"/>
    <property type="project" value="TreeGrafter"/>
</dbReference>
<sequence>MARLKAKLQTHSGTNLSSSNYESDDDYNDASSDEAEERLSDAQYEAEDEGNDMQNGDKSGMADVVARILSKDTSKSNRVLLAKGKTNKEILSDISKRKRQRQEADDPELETDISKHETSKKEYWIKEEKRKLWESMGRRIPSVLENPREAKLRKLATQGMVQLFRSVNEHQKVMKEKLSSAGDSEIKKDRVMAEFSKGKFLDLLKGKTRSEKPSIHEKDAGAKWKILQDDYMMGASMKDWDKDDSSGDNDDEQDQSMDASVLSDDD</sequence>
<dbReference type="PANTHER" id="PTHR13245:SF14">
    <property type="entry name" value="RRP15-LIKE PROTEIN"/>
    <property type="match status" value="1"/>
</dbReference>
<feature type="region of interest" description="Disordered" evidence="3">
    <location>
        <begin position="236"/>
        <end position="266"/>
    </location>
</feature>
<comment type="caution">
    <text evidence="4">The sequence shown here is derived from an EMBL/GenBank/DDBJ whole genome shotgun (WGS) entry which is preliminary data.</text>
</comment>
<gene>
    <name evidence="4" type="ORF">PoB_003845900</name>
</gene>
<feature type="region of interest" description="Disordered" evidence="3">
    <location>
        <begin position="1"/>
        <end position="64"/>
    </location>
</feature>
<evidence type="ECO:0000313" key="5">
    <source>
        <dbReference type="Proteomes" id="UP000735302"/>
    </source>
</evidence>
<dbReference type="InterPro" id="IPR012459">
    <property type="entry name" value="Rrp15"/>
</dbReference>
<dbReference type="GO" id="GO:0030687">
    <property type="term" value="C:preribosome, large subunit precursor"/>
    <property type="evidence" value="ECO:0007669"/>
    <property type="project" value="TreeGrafter"/>
</dbReference>
<dbReference type="PANTHER" id="PTHR13245">
    <property type="entry name" value="RRP15-LIKE PROTEIN"/>
    <property type="match status" value="1"/>
</dbReference>
<comment type="similarity">
    <text evidence="1">Belongs to the RRP15 family.</text>
</comment>
<dbReference type="Proteomes" id="UP000735302">
    <property type="component" value="Unassembled WGS sequence"/>
</dbReference>
<organism evidence="4 5">
    <name type="scientific">Plakobranchus ocellatus</name>
    <dbReference type="NCBI Taxonomy" id="259542"/>
    <lineage>
        <taxon>Eukaryota</taxon>
        <taxon>Metazoa</taxon>
        <taxon>Spiralia</taxon>
        <taxon>Lophotrochozoa</taxon>
        <taxon>Mollusca</taxon>
        <taxon>Gastropoda</taxon>
        <taxon>Heterobranchia</taxon>
        <taxon>Euthyneura</taxon>
        <taxon>Panpulmonata</taxon>
        <taxon>Sacoglossa</taxon>
        <taxon>Placobranchoidea</taxon>
        <taxon>Plakobranchidae</taxon>
        <taxon>Plakobranchus</taxon>
    </lineage>
</organism>
<feature type="compositionally biased region" description="Acidic residues" evidence="3">
    <location>
        <begin position="246"/>
        <end position="255"/>
    </location>
</feature>